<feature type="compositionally biased region" description="Low complexity" evidence="1">
    <location>
        <begin position="120"/>
        <end position="135"/>
    </location>
</feature>
<reference evidence="2 3" key="1">
    <citation type="journal article" date="2016" name="Mol. Biol. Evol.">
        <title>Comparative Genomics of Early-Diverging Mushroom-Forming Fungi Provides Insights into the Origins of Lignocellulose Decay Capabilities.</title>
        <authorList>
            <person name="Nagy L.G."/>
            <person name="Riley R."/>
            <person name="Tritt A."/>
            <person name="Adam C."/>
            <person name="Daum C."/>
            <person name="Floudas D."/>
            <person name="Sun H."/>
            <person name="Yadav J.S."/>
            <person name="Pangilinan J."/>
            <person name="Larsson K.H."/>
            <person name="Matsuura K."/>
            <person name="Barry K."/>
            <person name="Labutti K."/>
            <person name="Kuo R."/>
            <person name="Ohm R.A."/>
            <person name="Bhattacharya S.S."/>
            <person name="Shirouzu T."/>
            <person name="Yoshinaga Y."/>
            <person name="Martin F.M."/>
            <person name="Grigoriev I.V."/>
            <person name="Hibbett D.S."/>
        </authorList>
    </citation>
    <scope>NUCLEOTIDE SEQUENCE [LARGE SCALE GENOMIC DNA]</scope>
    <source>
        <strain evidence="2 3">HHB14362 ss-1</strain>
    </source>
</reference>
<feature type="region of interest" description="Disordered" evidence="1">
    <location>
        <begin position="180"/>
        <end position="230"/>
    </location>
</feature>
<feature type="region of interest" description="Disordered" evidence="1">
    <location>
        <begin position="115"/>
        <end position="135"/>
    </location>
</feature>
<organism evidence="2 3">
    <name type="scientific">Neolentinus lepideus HHB14362 ss-1</name>
    <dbReference type="NCBI Taxonomy" id="1314782"/>
    <lineage>
        <taxon>Eukaryota</taxon>
        <taxon>Fungi</taxon>
        <taxon>Dikarya</taxon>
        <taxon>Basidiomycota</taxon>
        <taxon>Agaricomycotina</taxon>
        <taxon>Agaricomycetes</taxon>
        <taxon>Gloeophyllales</taxon>
        <taxon>Gloeophyllaceae</taxon>
        <taxon>Neolentinus</taxon>
    </lineage>
</organism>
<sequence>MEAGPRLVPISKKRCRRFKLTQPKKHKKTEEPVKDAAMDDDATEHLVSSDENNTIDIAEDMQKAVRFSARMRAKKTAAAEADIEEPSVVRNAPAAAASDTADLEAAKILQSFKVDNSSETNASGSSTAVSVSGSNATAVARGRLAPKKLLTGPADNVDAKSVANWISNVRADTKVLGAILEVPESENVKASKPKSNKLKPDEQEPKNTKGKSKSSSKSMSRSKEKEKTIAVVDIAQGVEEAKPIRPKTGIRKTSTIAKEVMVVPVEPENAASGPGPSAQEAKRAPSPALGPTTRRTTRTRRRSQNAIEAVENAAQAPKGRSTTRKKAAVAAASSTELK</sequence>
<evidence type="ECO:0000256" key="1">
    <source>
        <dbReference type="SAM" id="MobiDB-lite"/>
    </source>
</evidence>
<dbReference type="AlphaFoldDB" id="A0A165UCE5"/>
<protein>
    <submittedName>
        <fullName evidence="2">Uncharacterized protein</fullName>
    </submittedName>
</protein>
<dbReference type="Proteomes" id="UP000076761">
    <property type="component" value="Unassembled WGS sequence"/>
</dbReference>
<keyword evidence="3" id="KW-1185">Reference proteome</keyword>
<feature type="region of interest" description="Disordered" evidence="1">
    <location>
        <begin position="266"/>
        <end position="338"/>
    </location>
</feature>
<proteinExistence type="predicted"/>
<feature type="compositionally biased region" description="Basic and acidic residues" evidence="1">
    <location>
        <begin position="198"/>
        <end position="207"/>
    </location>
</feature>
<dbReference type="InParanoid" id="A0A165UCE5"/>
<evidence type="ECO:0000313" key="3">
    <source>
        <dbReference type="Proteomes" id="UP000076761"/>
    </source>
</evidence>
<dbReference type="EMBL" id="KV425559">
    <property type="protein sequence ID" value="KZT27948.1"/>
    <property type="molecule type" value="Genomic_DNA"/>
</dbReference>
<name>A0A165UCE5_9AGAM</name>
<accession>A0A165UCE5</accession>
<gene>
    <name evidence="2" type="ORF">NEOLEDRAFT_947278</name>
</gene>
<feature type="compositionally biased region" description="Basic and acidic residues" evidence="1">
    <location>
        <begin position="28"/>
        <end position="48"/>
    </location>
</feature>
<evidence type="ECO:0000313" key="2">
    <source>
        <dbReference type="EMBL" id="KZT27948.1"/>
    </source>
</evidence>
<feature type="region of interest" description="Disordered" evidence="1">
    <location>
        <begin position="19"/>
        <end position="55"/>
    </location>
</feature>